<keyword evidence="2" id="KW-0812">Transmembrane</keyword>
<dbReference type="AlphaFoldDB" id="A0A6B0YZK1"/>
<organism evidence="3">
    <name type="scientific">Caldilineaceae bacterium SB0664_bin_27</name>
    <dbReference type="NCBI Taxonomy" id="2605260"/>
    <lineage>
        <taxon>Bacteria</taxon>
        <taxon>Bacillati</taxon>
        <taxon>Chloroflexota</taxon>
        <taxon>Caldilineae</taxon>
        <taxon>Caldilineales</taxon>
        <taxon>Caldilineaceae</taxon>
    </lineage>
</organism>
<dbReference type="InterPro" id="IPR030888">
    <property type="entry name" value="Put_ccm"/>
</dbReference>
<feature type="transmembrane region" description="Helical" evidence="2">
    <location>
        <begin position="6"/>
        <end position="24"/>
    </location>
</feature>
<keyword evidence="2" id="KW-1133">Transmembrane helix</keyword>
<gene>
    <name evidence="3" type="ORF">F4Y42_21795</name>
</gene>
<dbReference type="NCBIfam" id="TIGR04391">
    <property type="entry name" value="CcmD_alt_fam"/>
    <property type="match status" value="1"/>
</dbReference>
<comment type="caution">
    <text evidence="3">The sequence shown here is derived from an EMBL/GenBank/DDBJ whole genome shotgun (WGS) entry which is preliminary data.</text>
</comment>
<reference evidence="3" key="1">
    <citation type="submission" date="2019-09" db="EMBL/GenBank/DDBJ databases">
        <title>Characterisation of the sponge microbiome using genome-centric metagenomics.</title>
        <authorList>
            <person name="Engelberts J.P."/>
            <person name="Robbins S.J."/>
            <person name="De Goeij J.M."/>
            <person name="Aranda M."/>
            <person name="Bell S.C."/>
            <person name="Webster N.S."/>
        </authorList>
    </citation>
    <scope>NUCLEOTIDE SEQUENCE</scope>
    <source>
        <strain evidence="3">SB0664_bin_27</strain>
    </source>
</reference>
<keyword evidence="2" id="KW-0472">Membrane</keyword>
<protein>
    <submittedName>
        <fullName evidence="3">CcmD family protein</fullName>
    </submittedName>
</protein>
<feature type="coiled-coil region" evidence="1">
    <location>
        <begin position="19"/>
        <end position="46"/>
    </location>
</feature>
<proteinExistence type="predicted"/>
<dbReference type="EMBL" id="VXRG01000185">
    <property type="protein sequence ID" value="MXY96083.1"/>
    <property type="molecule type" value="Genomic_DNA"/>
</dbReference>
<evidence type="ECO:0000256" key="1">
    <source>
        <dbReference type="SAM" id="Coils"/>
    </source>
</evidence>
<sequence>MIYLASALILMWLFVGGYLLYMLARQRALEKELRSLEEQLQSREDAD</sequence>
<accession>A0A6B0YZK1</accession>
<evidence type="ECO:0000256" key="2">
    <source>
        <dbReference type="SAM" id="Phobius"/>
    </source>
</evidence>
<keyword evidence="1" id="KW-0175">Coiled coil</keyword>
<evidence type="ECO:0000313" key="3">
    <source>
        <dbReference type="EMBL" id="MXY96083.1"/>
    </source>
</evidence>
<name>A0A6B0YZK1_9CHLR</name>